<proteinExistence type="predicted"/>
<accession>A0A3M7SMT4</accession>
<gene>
    <name evidence="1" type="ORF">BpHYR1_018898</name>
</gene>
<dbReference type="Proteomes" id="UP000276133">
    <property type="component" value="Unassembled WGS sequence"/>
</dbReference>
<sequence length="102" mass="12084">MSRYILRALSKHTNLVSCSNFGLNSVYNRNEISTVFVTFLVYDYHYISFKHGRNIVEKFYKSQSLKIINVRGQEIGNSQKACDFEYFILNKYLTKLFFSMKL</sequence>
<reference evidence="1 2" key="1">
    <citation type="journal article" date="2018" name="Sci. Rep.">
        <title>Genomic signatures of local adaptation to the degree of environmental predictability in rotifers.</title>
        <authorList>
            <person name="Franch-Gras L."/>
            <person name="Hahn C."/>
            <person name="Garcia-Roger E.M."/>
            <person name="Carmona M.J."/>
            <person name="Serra M."/>
            <person name="Gomez A."/>
        </authorList>
    </citation>
    <scope>NUCLEOTIDE SEQUENCE [LARGE SCALE GENOMIC DNA]</scope>
    <source>
        <strain evidence="1">HYR1</strain>
    </source>
</reference>
<name>A0A3M7SMT4_BRAPC</name>
<organism evidence="1 2">
    <name type="scientific">Brachionus plicatilis</name>
    <name type="common">Marine rotifer</name>
    <name type="synonym">Brachionus muelleri</name>
    <dbReference type="NCBI Taxonomy" id="10195"/>
    <lineage>
        <taxon>Eukaryota</taxon>
        <taxon>Metazoa</taxon>
        <taxon>Spiralia</taxon>
        <taxon>Gnathifera</taxon>
        <taxon>Rotifera</taxon>
        <taxon>Eurotatoria</taxon>
        <taxon>Monogononta</taxon>
        <taxon>Pseudotrocha</taxon>
        <taxon>Ploima</taxon>
        <taxon>Brachionidae</taxon>
        <taxon>Brachionus</taxon>
    </lineage>
</organism>
<protein>
    <submittedName>
        <fullName evidence="1">Uncharacterized protein</fullName>
    </submittedName>
</protein>
<evidence type="ECO:0000313" key="2">
    <source>
        <dbReference type="Proteomes" id="UP000276133"/>
    </source>
</evidence>
<keyword evidence="2" id="KW-1185">Reference proteome</keyword>
<dbReference type="EMBL" id="REGN01001086">
    <property type="protein sequence ID" value="RNA37144.1"/>
    <property type="molecule type" value="Genomic_DNA"/>
</dbReference>
<comment type="caution">
    <text evidence="1">The sequence shown here is derived from an EMBL/GenBank/DDBJ whole genome shotgun (WGS) entry which is preliminary data.</text>
</comment>
<evidence type="ECO:0000313" key="1">
    <source>
        <dbReference type="EMBL" id="RNA37144.1"/>
    </source>
</evidence>
<dbReference type="AlphaFoldDB" id="A0A3M7SMT4"/>